<dbReference type="Proteomes" id="UP000245433">
    <property type="component" value="Unassembled WGS sequence"/>
</dbReference>
<reference evidence="2 3" key="1">
    <citation type="submission" date="2018-04" db="EMBL/GenBank/DDBJ databases">
        <title>Genomic Encyclopedia of Type Strains, Phase IV (KMG-IV): sequencing the most valuable type-strain genomes for metagenomic binning, comparative biology and taxonomic classification.</title>
        <authorList>
            <person name="Goeker M."/>
        </authorList>
    </citation>
    <scope>NUCLEOTIDE SEQUENCE [LARGE SCALE GENOMIC DNA]</scope>
    <source>
        <strain evidence="2 3">DSM 28795</strain>
    </source>
</reference>
<dbReference type="AlphaFoldDB" id="A0A2U1DFB8"/>
<organism evidence="2 3">
    <name type="scientific">Convivina intestini</name>
    <dbReference type="NCBI Taxonomy" id="1505726"/>
    <lineage>
        <taxon>Bacteria</taxon>
        <taxon>Bacillati</taxon>
        <taxon>Bacillota</taxon>
        <taxon>Bacilli</taxon>
        <taxon>Lactobacillales</taxon>
        <taxon>Lactobacillaceae</taxon>
        <taxon>Convivina</taxon>
    </lineage>
</organism>
<evidence type="ECO:0000256" key="1">
    <source>
        <dbReference type="SAM" id="Phobius"/>
    </source>
</evidence>
<comment type="caution">
    <text evidence="2">The sequence shown here is derived from an EMBL/GenBank/DDBJ whole genome shotgun (WGS) entry which is preliminary data.</text>
</comment>
<gene>
    <name evidence="2" type="ORF">C7384_101157</name>
</gene>
<accession>A0A2U1DFB8</accession>
<keyword evidence="1" id="KW-0812">Transmembrane</keyword>
<protein>
    <recommendedName>
        <fullName evidence="4">DUF4760 domain-containing protein</fullName>
    </recommendedName>
</protein>
<dbReference type="RefSeq" id="WP_089937473.1">
    <property type="nucleotide sequence ID" value="NZ_CAKOEX010000001.1"/>
</dbReference>
<evidence type="ECO:0000313" key="3">
    <source>
        <dbReference type="Proteomes" id="UP000245433"/>
    </source>
</evidence>
<evidence type="ECO:0000313" key="2">
    <source>
        <dbReference type="EMBL" id="PVY86242.1"/>
    </source>
</evidence>
<keyword evidence="3" id="KW-1185">Reference proteome</keyword>
<evidence type="ECO:0008006" key="4">
    <source>
        <dbReference type="Google" id="ProtNLM"/>
    </source>
</evidence>
<dbReference type="EMBL" id="QEKT01000001">
    <property type="protein sequence ID" value="PVY86242.1"/>
    <property type="molecule type" value="Genomic_DNA"/>
</dbReference>
<keyword evidence="1" id="KW-0472">Membrane</keyword>
<name>A0A2U1DFB8_9LACO</name>
<sequence length="188" mass="22431">MILHIIFKIFYLPPLPWSVFKLLHGASYLLGAFGVIIATFTYTKTQRRNNLADTISIKKYTMEVSRSFLNQISELKIIQQDINLDLEHFEKSNNFKRPFNNKIYTILVEKKISLSLEHGLFYYFEYLDNVISSIYYQLVDEAMIEELMKNTIFDIINENYEFFIFLQDSGRLTFLAKIYKQWQMKQIS</sequence>
<feature type="transmembrane region" description="Helical" evidence="1">
    <location>
        <begin position="22"/>
        <end position="42"/>
    </location>
</feature>
<keyword evidence="1" id="KW-1133">Transmembrane helix</keyword>
<proteinExistence type="predicted"/>